<dbReference type="GO" id="GO:0000272">
    <property type="term" value="P:polysaccharide catabolic process"/>
    <property type="evidence" value="ECO:0007669"/>
    <property type="project" value="InterPro"/>
</dbReference>
<keyword evidence="2" id="KW-1133">Transmembrane helix</keyword>
<evidence type="ECO:0000256" key="1">
    <source>
        <dbReference type="SAM" id="MobiDB-lite"/>
    </source>
</evidence>
<keyword evidence="6" id="KW-1185">Reference proteome</keyword>
<dbReference type="Proteomes" id="UP001304340">
    <property type="component" value="Chromosome"/>
</dbReference>
<dbReference type="SUPFAM" id="SSF49384">
    <property type="entry name" value="Carbohydrate-binding domain"/>
    <property type="match status" value="1"/>
</dbReference>
<feature type="transmembrane region" description="Helical" evidence="2">
    <location>
        <begin position="234"/>
        <end position="253"/>
    </location>
</feature>
<dbReference type="AlphaFoldDB" id="A0AAF0Z725"/>
<feature type="domain" description="Cohesin" evidence="4">
    <location>
        <begin position="48"/>
        <end position="158"/>
    </location>
</feature>
<accession>A0AAF0Z725</accession>
<keyword evidence="2" id="KW-0472">Membrane</keyword>
<evidence type="ECO:0000256" key="2">
    <source>
        <dbReference type="SAM" id="Phobius"/>
    </source>
</evidence>
<dbReference type="EMBL" id="CP138359">
    <property type="protein sequence ID" value="WPF83903.1"/>
    <property type="molecule type" value="Genomic_DNA"/>
</dbReference>
<protein>
    <submittedName>
        <fullName evidence="5">Cohesin domain-containing protein</fullName>
    </submittedName>
</protein>
<feature type="compositionally biased region" description="Low complexity" evidence="1">
    <location>
        <begin position="184"/>
        <end position="225"/>
    </location>
</feature>
<dbReference type="CDD" id="cd08547">
    <property type="entry name" value="Type_II_cohesin"/>
    <property type="match status" value="1"/>
</dbReference>
<evidence type="ECO:0000259" key="4">
    <source>
        <dbReference type="Pfam" id="PF00963"/>
    </source>
</evidence>
<proteinExistence type="predicted"/>
<dbReference type="InterPro" id="IPR008965">
    <property type="entry name" value="CBM2/CBM3_carb-bd_dom_sf"/>
</dbReference>
<dbReference type="InterPro" id="IPR002102">
    <property type="entry name" value="Cohesin_dom"/>
</dbReference>
<keyword evidence="3" id="KW-0732">Signal</keyword>
<evidence type="ECO:0000313" key="5">
    <source>
        <dbReference type="EMBL" id="WPF83903.1"/>
    </source>
</evidence>
<feature type="region of interest" description="Disordered" evidence="1">
    <location>
        <begin position="171"/>
        <end position="228"/>
    </location>
</feature>
<dbReference type="RefSeq" id="WP_319160625.1">
    <property type="nucleotide sequence ID" value="NZ_CP138359.1"/>
</dbReference>
<dbReference type="KEGG" id="sbil:SANBI_001613"/>
<name>A0AAF0Z725_9MICO</name>
<reference evidence="6" key="1">
    <citation type="submission" date="2023-11" db="EMBL/GenBank/DDBJ databases">
        <authorList>
            <person name="Helweg L.P."/>
            <person name="Kiel A."/>
            <person name="Hitz F."/>
            <person name="Ruckert-Reed C."/>
            <person name="Busche T."/>
            <person name="Kaltschmidt B."/>
            <person name="Kaltschmidt C."/>
        </authorList>
    </citation>
    <scope>NUCLEOTIDE SEQUENCE [LARGE SCALE GENOMIC DNA]</scope>
    <source>
        <strain evidence="6">4.1</strain>
    </source>
</reference>
<evidence type="ECO:0000313" key="6">
    <source>
        <dbReference type="Proteomes" id="UP001304340"/>
    </source>
</evidence>
<gene>
    <name evidence="5" type="ORF">SANBI_001613</name>
</gene>
<keyword evidence="2" id="KW-0812">Transmembrane</keyword>
<feature type="signal peptide" evidence="3">
    <location>
        <begin position="1"/>
        <end position="36"/>
    </location>
</feature>
<dbReference type="Pfam" id="PF00963">
    <property type="entry name" value="Cohesin"/>
    <property type="match status" value="1"/>
</dbReference>
<organism evidence="5 6">
    <name type="scientific">Sanguibacter biliveldensis</name>
    <dbReference type="NCBI Taxonomy" id="3030830"/>
    <lineage>
        <taxon>Bacteria</taxon>
        <taxon>Bacillati</taxon>
        <taxon>Actinomycetota</taxon>
        <taxon>Actinomycetes</taxon>
        <taxon>Micrococcales</taxon>
        <taxon>Sanguibacteraceae</taxon>
        <taxon>Sanguibacter</taxon>
    </lineage>
</organism>
<dbReference type="GO" id="GO:0030246">
    <property type="term" value="F:carbohydrate binding"/>
    <property type="evidence" value="ECO:0007669"/>
    <property type="project" value="InterPro"/>
</dbReference>
<sequence length="261" mass="25325">MLEHPLKARSRRRTPLLVTCGLSLGLTVLAASPASAEPTVTSTTLTATPSVTVGDAVTVDLGLAGTTGVYAYEVTLTFDPELLTYAPGTETGPAGGFDTIETGDGTLTLVHSRLGTSPSLTGDLTATVSLTAVDDGDATVSAAVTLVDSDGTSTQTSPAPAAVEIAAVAVEPTPGPTPEPTPTTDPTAAPTTPAPSATPEATPTPGGTGTTPPSGGAGTVPGAASDNPLASTGFGAATLVLVAAAVTAAGVVLRRRSAGAR</sequence>
<dbReference type="Gene3D" id="2.60.40.680">
    <property type="match status" value="1"/>
</dbReference>
<feature type="chain" id="PRO_5042235584" evidence="3">
    <location>
        <begin position="37"/>
        <end position="261"/>
    </location>
</feature>
<feature type="compositionally biased region" description="Pro residues" evidence="1">
    <location>
        <begin position="173"/>
        <end position="183"/>
    </location>
</feature>
<evidence type="ECO:0000256" key="3">
    <source>
        <dbReference type="SAM" id="SignalP"/>
    </source>
</evidence>